<reference evidence="2 3" key="1">
    <citation type="submission" date="2016-11" db="EMBL/GenBank/DDBJ databases">
        <title>Paenibacillus species isolates.</title>
        <authorList>
            <person name="Beno S.M."/>
        </authorList>
    </citation>
    <scope>NUCLEOTIDE SEQUENCE [LARGE SCALE GENOMIC DNA]</scope>
    <source>
        <strain evidence="2 3">FSL H7-0433</strain>
    </source>
</reference>
<dbReference type="Pfam" id="PF14606">
    <property type="entry name" value="Lipase_GDSL_3"/>
    <property type="match status" value="1"/>
</dbReference>
<feature type="domain" description="SGNH hydrolase-type esterase" evidence="1">
    <location>
        <begin position="156"/>
        <end position="334"/>
    </location>
</feature>
<dbReference type="Gene3D" id="3.40.50.1110">
    <property type="entry name" value="SGNH hydrolase"/>
    <property type="match status" value="1"/>
</dbReference>
<protein>
    <submittedName>
        <fullName evidence="2">Lipase</fullName>
    </submittedName>
</protein>
<dbReference type="RefSeq" id="WP_076218076.1">
    <property type="nucleotide sequence ID" value="NZ_MPVP01000015.1"/>
</dbReference>
<organism evidence="2 3">
    <name type="scientific">Paenibacillus odorifer</name>
    <dbReference type="NCBI Taxonomy" id="189426"/>
    <lineage>
        <taxon>Bacteria</taxon>
        <taxon>Bacillati</taxon>
        <taxon>Bacillota</taxon>
        <taxon>Bacilli</taxon>
        <taxon>Bacillales</taxon>
        <taxon>Paenibacillaceae</taxon>
        <taxon>Paenibacillus</taxon>
    </lineage>
</organism>
<name>A0ABX3GV27_9BACL</name>
<comment type="caution">
    <text evidence="2">The sequence shown here is derived from an EMBL/GenBank/DDBJ whole genome shotgun (WGS) entry which is preliminary data.</text>
</comment>
<evidence type="ECO:0000259" key="1">
    <source>
        <dbReference type="Pfam" id="PF14606"/>
    </source>
</evidence>
<accession>A0ABX3GV27</accession>
<dbReference type="SUPFAM" id="SSF52266">
    <property type="entry name" value="SGNH hydrolase"/>
    <property type="match status" value="1"/>
</dbReference>
<proteinExistence type="predicted"/>
<dbReference type="EMBL" id="MPVP01000015">
    <property type="protein sequence ID" value="OMD38042.1"/>
    <property type="molecule type" value="Genomic_DNA"/>
</dbReference>
<evidence type="ECO:0000313" key="2">
    <source>
        <dbReference type="EMBL" id="OMD38042.1"/>
    </source>
</evidence>
<sequence length="354" mass="40278">MEKKGVYFHNVSELVHKPYQSGLHLQRFPQHVRNGLSEKGRTKAIQSNGCELRFVTESKHVRVTVGSNDSNGRVVVCRGDFFHSQHFLQAGTVTTLHLEEPERFTEVSSKRLNQSGFSSNVWRLHFDRFGAVFYDVDAFGCEVRAPRPEEVPKLTMLAYGSSISQSAGSTHHFNGYLQQTGRRLGVDVLNLALSGSCYCEDVVADHLAEREDWDFLFLELGVNMRAVVSPEEFKRRVSYMLDRVIKNHPDKPVFVTTIYPNRATYFLDTGHLLYVQETVFNEVLLRYCESNKHPQLHLLDGASVMRDLTSLTSDLIHPSDYGHTLMSEHLAKLLRPMIEPLRTSSHSTEVSPIL</sequence>
<keyword evidence="3" id="KW-1185">Reference proteome</keyword>
<dbReference type="InterPro" id="IPR036514">
    <property type="entry name" value="SGNH_hydro_sf"/>
</dbReference>
<gene>
    <name evidence="2" type="ORF">BSO21_04745</name>
</gene>
<dbReference type="InterPro" id="IPR051532">
    <property type="entry name" value="Ester_Hydrolysis_Enzymes"/>
</dbReference>
<dbReference type="InterPro" id="IPR013830">
    <property type="entry name" value="SGNH_hydro"/>
</dbReference>
<evidence type="ECO:0000313" key="3">
    <source>
        <dbReference type="Proteomes" id="UP000187158"/>
    </source>
</evidence>
<dbReference type="PANTHER" id="PTHR30383">
    <property type="entry name" value="THIOESTERASE 1/PROTEASE 1/LYSOPHOSPHOLIPASE L1"/>
    <property type="match status" value="1"/>
</dbReference>
<dbReference type="PANTHER" id="PTHR30383:SF5">
    <property type="entry name" value="SGNH HYDROLASE-TYPE ESTERASE DOMAIN-CONTAINING PROTEIN"/>
    <property type="match status" value="1"/>
</dbReference>
<dbReference type="Proteomes" id="UP000187158">
    <property type="component" value="Unassembled WGS sequence"/>
</dbReference>